<comment type="caution">
    <text evidence="2">The sequence shown here is derived from an EMBL/GenBank/DDBJ whole genome shotgun (WGS) entry which is preliminary data.</text>
</comment>
<dbReference type="OrthoDB" id="7844019at2"/>
<sequence>MTTTPKLTEQQIASLARLREPFPPAEIRYLPRVWCGTCRDMKGACKSHQRVKCQKCRNNISSAHIDLAYVGHAEATNRLLNVDPAWGWEPVALDERGLPQHDQNGGLWIRLTVCGVTRLGYGNAEGKRGGDAVKEIIGDAIRNAGMRFGMALDLWTSSDLEIAEHGPKDTPAGAEPEPEHQPTPPPAAAKRSRPKPAADPALAGGPRPGAMPPAGDAERQGALDAMWAAARDANFAEGLPAQFADSFGHAIEQGTAAEFRQATALMRGSVAA</sequence>
<proteinExistence type="predicted"/>
<protein>
    <submittedName>
        <fullName evidence="2">Uncharacterized protein</fullName>
    </submittedName>
</protein>
<gene>
    <name evidence="2" type="ORF">C1J00_24025</name>
</gene>
<evidence type="ECO:0000313" key="2">
    <source>
        <dbReference type="EMBL" id="PNG19735.1"/>
    </source>
</evidence>
<evidence type="ECO:0000313" key="3">
    <source>
        <dbReference type="Proteomes" id="UP000235943"/>
    </source>
</evidence>
<accession>A0A2N8TL30</accession>
<reference evidence="2 3" key="1">
    <citation type="submission" date="2018-01" db="EMBL/GenBank/DDBJ databases">
        <title>Draft genome sequence of Streptomyces sp. 13K301.</title>
        <authorList>
            <person name="Sahin N."/>
            <person name="Saygin H."/>
            <person name="Ay H."/>
        </authorList>
    </citation>
    <scope>NUCLEOTIDE SEQUENCE [LARGE SCALE GENOMIC DNA]</scope>
    <source>
        <strain evidence="2 3">13K301</strain>
    </source>
</reference>
<dbReference type="AlphaFoldDB" id="A0A2N8TL30"/>
<keyword evidence="3" id="KW-1185">Reference proteome</keyword>
<name>A0A2N8TL30_9ACTN</name>
<dbReference type="Proteomes" id="UP000235943">
    <property type="component" value="Unassembled WGS sequence"/>
</dbReference>
<feature type="region of interest" description="Disordered" evidence="1">
    <location>
        <begin position="163"/>
        <end position="219"/>
    </location>
</feature>
<dbReference type="EMBL" id="POUC01000191">
    <property type="protein sequence ID" value="PNG19735.1"/>
    <property type="molecule type" value="Genomic_DNA"/>
</dbReference>
<organism evidence="2 3">
    <name type="scientific">Streptomyces cahuitamycinicus</name>
    <dbReference type="NCBI Taxonomy" id="2070367"/>
    <lineage>
        <taxon>Bacteria</taxon>
        <taxon>Bacillati</taxon>
        <taxon>Actinomycetota</taxon>
        <taxon>Actinomycetes</taxon>
        <taxon>Kitasatosporales</taxon>
        <taxon>Streptomycetaceae</taxon>
        <taxon>Streptomyces</taxon>
    </lineage>
</organism>
<dbReference type="RefSeq" id="WP_102911131.1">
    <property type="nucleotide sequence ID" value="NZ_POUC01000191.1"/>
</dbReference>
<evidence type="ECO:0000256" key="1">
    <source>
        <dbReference type="SAM" id="MobiDB-lite"/>
    </source>
</evidence>